<dbReference type="OrthoDB" id="4062651at2759"/>
<organism evidence="7 8">
    <name type="scientific">Streblomastix strix</name>
    <dbReference type="NCBI Taxonomy" id="222440"/>
    <lineage>
        <taxon>Eukaryota</taxon>
        <taxon>Metamonada</taxon>
        <taxon>Preaxostyla</taxon>
        <taxon>Oxymonadida</taxon>
        <taxon>Streblomastigidae</taxon>
        <taxon>Streblomastix</taxon>
    </lineage>
</organism>
<evidence type="ECO:0000259" key="6">
    <source>
        <dbReference type="PROSITE" id="PS50011"/>
    </source>
</evidence>
<dbReference type="GO" id="GO:0004674">
    <property type="term" value="F:protein serine/threonine kinase activity"/>
    <property type="evidence" value="ECO:0007669"/>
    <property type="project" value="UniProtKB-EC"/>
</dbReference>
<sequence>MCLITEYYSRGDLRKVIKELQQFQPEYRINIVWEISAQIILALNFMHSKGVLHRNIKPENIFIMKDGSVRLGDFSLTKDILEMDEPTTIEAQIYKAPEVQKDNEMDFGSDLYAIGVIVFEMLTGKNPFAAKSESEIIKRIENGQSGTLPDLVPSELKELIKSLMNIV</sequence>
<gene>
    <name evidence="7" type="ORF">EZS28_010663</name>
</gene>
<dbReference type="PROSITE" id="PS50011">
    <property type="entry name" value="PROTEIN_KINASE_DOM"/>
    <property type="match status" value="1"/>
</dbReference>
<dbReference type="SUPFAM" id="SSF56112">
    <property type="entry name" value="Protein kinase-like (PK-like)"/>
    <property type="match status" value="1"/>
</dbReference>
<keyword evidence="4" id="KW-0418">Kinase</keyword>
<comment type="caution">
    <text evidence="7">The sequence shown here is derived from an EMBL/GenBank/DDBJ whole genome shotgun (WGS) entry which is preliminary data.</text>
</comment>
<keyword evidence="3" id="KW-0547">Nucleotide-binding</keyword>
<dbReference type="Pfam" id="PF00069">
    <property type="entry name" value="Pkinase"/>
    <property type="match status" value="1"/>
</dbReference>
<evidence type="ECO:0000313" key="8">
    <source>
        <dbReference type="Proteomes" id="UP000324800"/>
    </source>
</evidence>
<dbReference type="PANTHER" id="PTHR43671">
    <property type="entry name" value="SERINE/THREONINE-PROTEIN KINASE NEK"/>
    <property type="match status" value="1"/>
</dbReference>
<dbReference type="Proteomes" id="UP000324800">
    <property type="component" value="Unassembled WGS sequence"/>
</dbReference>
<dbReference type="EC" id="2.7.11.1" evidence="1"/>
<feature type="domain" description="Protein kinase" evidence="6">
    <location>
        <begin position="1"/>
        <end position="167"/>
    </location>
</feature>
<evidence type="ECO:0000256" key="4">
    <source>
        <dbReference type="ARBA" id="ARBA00022777"/>
    </source>
</evidence>
<keyword evidence="2" id="KW-0808">Transferase</keyword>
<evidence type="ECO:0000256" key="5">
    <source>
        <dbReference type="ARBA" id="ARBA00022840"/>
    </source>
</evidence>
<evidence type="ECO:0000313" key="7">
    <source>
        <dbReference type="EMBL" id="KAA6393811.1"/>
    </source>
</evidence>
<evidence type="ECO:0000256" key="3">
    <source>
        <dbReference type="ARBA" id="ARBA00022741"/>
    </source>
</evidence>
<proteinExistence type="predicted"/>
<reference evidence="7 8" key="1">
    <citation type="submission" date="2019-03" db="EMBL/GenBank/DDBJ databases">
        <title>Single cell metagenomics reveals metabolic interactions within the superorganism composed of flagellate Streblomastix strix and complex community of Bacteroidetes bacteria on its surface.</title>
        <authorList>
            <person name="Treitli S.C."/>
            <person name="Kolisko M."/>
            <person name="Husnik F."/>
            <person name="Keeling P."/>
            <person name="Hampl V."/>
        </authorList>
    </citation>
    <scope>NUCLEOTIDE SEQUENCE [LARGE SCALE GENOMIC DNA]</scope>
    <source>
        <strain evidence="7">ST1C</strain>
    </source>
</reference>
<dbReference type="Gene3D" id="1.10.510.10">
    <property type="entry name" value="Transferase(Phosphotransferase) domain 1"/>
    <property type="match status" value="1"/>
</dbReference>
<evidence type="ECO:0000256" key="2">
    <source>
        <dbReference type="ARBA" id="ARBA00022679"/>
    </source>
</evidence>
<protein>
    <recommendedName>
        <fullName evidence="1">non-specific serine/threonine protein kinase</fullName>
        <ecNumber evidence="1">2.7.11.1</ecNumber>
    </recommendedName>
</protein>
<name>A0A5J4WFY2_9EUKA</name>
<dbReference type="PANTHER" id="PTHR43671:SF13">
    <property type="entry name" value="SERINE_THREONINE-PROTEIN KINASE NEK2"/>
    <property type="match status" value="1"/>
</dbReference>
<dbReference type="InterPro" id="IPR000719">
    <property type="entry name" value="Prot_kinase_dom"/>
</dbReference>
<evidence type="ECO:0000256" key="1">
    <source>
        <dbReference type="ARBA" id="ARBA00012513"/>
    </source>
</evidence>
<dbReference type="EMBL" id="SNRW01002133">
    <property type="protein sequence ID" value="KAA6393811.1"/>
    <property type="molecule type" value="Genomic_DNA"/>
</dbReference>
<dbReference type="AlphaFoldDB" id="A0A5J4WFY2"/>
<accession>A0A5J4WFY2</accession>
<dbReference type="InterPro" id="IPR050660">
    <property type="entry name" value="NEK_Ser/Thr_kinase"/>
</dbReference>
<dbReference type="GO" id="GO:0005524">
    <property type="term" value="F:ATP binding"/>
    <property type="evidence" value="ECO:0007669"/>
    <property type="project" value="UniProtKB-KW"/>
</dbReference>
<dbReference type="InterPro" id="IPR011009">
    <property type="entry name" value="Kinase-like_dom_sf"/>
</dbReference>
<keyword evidence="5" id="KW-0067">ATP-binding</keyword>